<dbReference type="EMBL" id="JACHLY010000001">
    <property type="protein sequence ID" value="MBB5997385.1"/>
    <property type="molecule type" value="Genomic_DNA"/>
</dbReference>
<dbReference type="RefSeq" id="WP_184633666.1">
    <property type="nucleotide sequence ID" value="NZ_BAABKT010000004.1"/>
</dbReference>
<evidence type="ECO:0000313" key="2">
    <source>
        <dbReference type="EMBL" id="MBB5997385.1"/>
    </source>
</evidence>
<dbReference type="Pfam" id="PF13630">
    <property type="entry name" value="SdpI"/>
    <property type="match status" value="1"/>
</dbReference>
<name>A0A841E2L5_9ACTN</name>
<comment type="caution">
    <text evidence="2">The sequence shown here is derived from an EMBL/GenBank/DDBJ whole genome shotgun (WGS) entry which is preliminary data.</text>
</comment>
<protein>
    <recommendedName>
        <fullName evidence="4">SdpI family protein</fullName>
    </recommendedName>
</protein>
<feature type="transmembrane region" description="Helical" evidence="1">
    <location>
        <begin position="69"/>
        <end position="88"/>
    </location>
</feature>
<keyword evidence="1" id="KW-0472">Membrane</keyword>
<dbReference type="Proteomes" id="UP000578077">
    <property type="component" value="Unassembled WGS sequence"/>
</dbReference>
<accession>A0A841E2L5</accession>
<organism evidence="2 3">
    <name type="scientific">Streptomonospora salina</name>
    <dbReference type="NCBI Taxonomy" id="104205"/>
    <lineage>
        <taxon>Bacteria</taxon>
        <taxon>Bacillati</taxon>
        <taxon>Actinomycetota</taxon>
        <taxon>Actinomycetes</taxon>
        <taxon>Streptosporangiales</taxon>
        <taxon>Nocardiopsidaceae</taxon>
        <taxon>Streptomonospora</taxon>
    </lineage>
</organism>
<dbReference type="InterPro" id="IPR025962">
    <property type="entry name" value="SdpI/YhfL"/>
</dbReference>
<keyword evidence="1" id="KW-0812">Transmembrane</keyword>
<evidence type="ECO:0008006" key="4">
    <source>
        <dbReference type="Google" id="ProtNLM"/>
    </source>
</evidence>
<keyword evidence="3" id="KW-1185">Reference proteome</keyword>
<dbReference type="AlphaFoldDB" id="A0A841E2L5"/>
<sequence>MDQFGALAIAAVGLAQTSGIAHFIMYATANGSLARNSAIGLRTRATTSSDAAWDASHAAAAPWLRACAYSGYAAGALTVAGTVAAAVAGVPRPGALLIVPGVGFAAVLALIVTAGVVADRAGRDADPG</sequence>
<feature type="transmembrane region" description="Helical" evidence="1">
    <location>
        <begin position="95"/>
        <end position="118"/>
    </location>
</feature>
<reference evidence="2 3" key="1">
    <citation type="submission" date="2020-08" db="EMBL/GenBank/DDBJ databases">
        <title>Sequencing the genomes of 1000 actinobacteria strains.</title>
        <authorList>
            <person name="Klenk H.-P."/>
        </authorList>
    </citation>
    <scope>NUCLEOTIDE SEQUENCE [LARGE SCALE GENOMIC DNA]</scope>
    <source>
        <strain evidence="2 3">DSM 44593</strain>
    </source>
</reference>
<proteinExistence type="predicted"/>
<evidence type="ECO:0000256" key="1">
    <source>
        <dbReference type="SAM" id="Phobius"/>
    </source>
</evidence>
<evidence type="ECO:0000313" key="3">
    <source>
        <dbReference type="Proteomes" id="UP000578077"/>
    </source>
</evidence>
<gene>
    <name evidence="2" type="ORF">HNR25_001136</name>
</gene>
<keyword evidence="1" id="KW-1133">Transmembrane helix</keyword>